<name>A0A927G7Z9_9MICO</name>
<dbReference type="PANTHER" id="PTHR34137">
    <property type="entry name" value="EXODEOXYRIBONUCLEASE 7 SMALL SUBUNIT"/>
    <property type="match status" value="1"/>
</dbReference>
<comment type="caution">
    <text evidence="8">The sequence shown here is derived from an EMBL/GenBank/DDBJ whole genome shotgun (WGS) entry which is preliminary data.</text>
</comment>
<dbReference type="Gene3D" id="1.10.287.1040">
    <property type="entry name" value="Exonuclease VII, small subunit"/>
    <property type="match status" value="1"/>
</dbReference>
<keyword evidence="4 6" id="KW-0378">Hydrolase</keyword>
<keyword evidence="9" id="KW-1185">Reference proteome</keyword>
<dbReference type="InterPro" id="IPR003761">
    <property type="entry name" value="Exonuc_VII_S"/>
</dbReference>
<dbReference type="PANTHER" id="PTHR34137:SF1">
    <property type="entry name" value="EXODEOXYRIBONUCLEASE 7 SMALL SUBUNIT"/>
    <property type="match status" value="1"/>
</dbReference>
<reference evidence="8" key="2">
    <citation type="submission" date="2020-09" db="EMBL/GenBank/DDBJ databases">
        <authorList>
            <person name="Yu Y."/>
        </authorList>
    </citation>
    <scope>NUCLEOTIDE SEQUENCE</scope>
    <source>
        <strain evidence="8">KCTC 49039</strain>
    </source>
</reference>
<evidence type="ECO:0000256" key="5">
    <source>
        <dbReference type="ARBA" id="ARBA00022839"/>
    </source>
</evidence>
<dbReference type="GO" id="GO:0008855">
    <property type="term" value="F:exodeoxyribonuclease VII activity"/>
    <property type="evidence" value="ECO:0007669"/>
    <property type="project" value="UniProtKB-UniRule"/>
</dbReference>
<proteinExistence type="inferred from homology"/>
<dbReference type="EC" id="3.1.11.6" evidence="6"/>
<dbReference type="HAMAP" id="MF_00337">
    <property type="entry name" value="Exonuc_7_S"/>
    <property type="match status" value="1"/>
</dbReference>
<feature type="compositionally biased region" description="Acidic residues" evidence="7">
    <location>
        <begin position="100"/>
        <end position="109"/>
    </location>
</feature>
<dbReference type="EMBL" id="JACYHB010000002">
    <property type="protein sequence ID" value="MBD8078147.1"/>
    <property type="molecule type" value="Genomic_DNA"/>
</dbReference>
<sequence>MGFTTAVTDDDIAVNTDDATTGGVADLTYEQARDELVQVVSRLEAGGEPLEASLALWERGEALARRCQEWLDGARARLDAARGQDPAQASAAGHAAQATIDDDISGGLR</sequence>
<evidence type="ECO:0000256" key="4">
    <source>
        <dbReference type="ARBA" id="ARBA00022801"/>
    </source>
</evidence>
<keyword evidence="3 6" id="KW-0540">Nuclease</keyword>
<dbReference type="GO" id="GO:0006308">
    <property type="term" value="P:DNA catabolic process"/>
    <property type="evidence" value="ECO:0007669"/>
    <property type="project" value="UniProtKB-UniRule"/>
</dbReference>
<keyword evidence="5 6" id="KW-0269">Exonuclease</keyword>
<evidence type="ECO:0000256" key="2">
    <source>
        <dbReference type="ARBA" id="ARBA00022490"/>
    </source>
</evidence>
<accession>A0A927G7Z9</accession>
<dbReference type="GO" id="GO:0005829">
    <property type="term" value="C:cytosol"/>
    <property type="evidence" value="ECO:0007669"/>
    <property type="project" value="TreeGrafter"/>
</dbReference>
<feature type="region of interest" description="Disordered" evidence="7">
    <location>
        <begin position="80"/>
        <end position="109"/>
    </location>
</feature>
<dbReference type="NCBIfam" id="TIGR01280">
    <property type="entry name" value="xseB"/>
    <property type="match status" value="1"/>
</dbReference>
<evidence type="ECO:0000313" key="9">
    <source>
        <dbReference type="Proteomes" id="UP000610846"/>
    </source>
</evidence>
<comment type="catalytic activity">
    <reaction evidence="6">
        <text>Exonucleolytic cleavage in either 5'- to 3'- or 3'- to 5'-direction to yield nucleoside 5'-phosphates.</text>
        <dbReference type="EC" id="3.1.11.6"/>
    </reaction>
</comment>
<dbReference type="SUPFAM" id="SSF116842">
    <property type="entry name" value="XseB-like"/>
    <property type="match status" value="1"/>
</dbReference>
<protein>
    <recommendedName>
        <fullName evidence="6">Exodeoxyribonuclease 7 small subunit</fullName>
        <ecNumber evidence="6">3.1.11.6</ecNumber>
    </recommendedName>
    <alternativeName>
        <fullName evidence="6">Exodeoxyribonuclease VII small subunit</fullName>
        <shortName evidence="6">Exonuclease VII small subunit</shortName>
    </alternativeName>
</protein>
<feature type="compositionally biased region" description="Low complexity" evidence="7">
    <location>
        <begin position="83"/>
        <end position="98"/>
    </location>
</feature>
<organism evidence="8 9">
    <name type="scientific">Cellulosimicrobium arenosum</name>
    <dbReference type="NCBI Taxonomy" id="2708133"/>
    <lineage>
        <taxon>Bacteria</taxon>
        <taxon>Bacillati</taxon>
        <taxon>Actinomycetota</taxon>
        <taxon>Actinomycetes</taxon>
        <taxon>Micrococcales</taxon>
        <taxon>Promicromonosporaceae</taxon>
        <taxon>Cellulosimicrobium</taxon>
    </lineage>
</organism>
<comment type="subcellular location">
    <subcellularLocation>
        <location evidence="6">Cytoplasm</location>
    </subcellularLocation>
</comment>
<dbReference type="GO" id="GO:0009318">
    <property type="term" value="C:exodeoxyribonuclease VII complex"/>
    <property type="evidence" value="ECO:0007669"/>
    <property type="project" value="UniProtKB-UniRule"/>
</dbReference>
<comment type="function">
    <text evidence="6">Bidirectionally degrades single-stranded DNA into large acid-insoluble oligonucleotides, which are then degraded further into small acid-soluble oligonucleotides.</text>
</comment>
<evidence type="ECO:0000256" key="1">
    <source>
        <dbReference type="ARBA" id="ARBA00009998"/>
    </source>
</evidence>
<keyword evidence="2 6" id="KW-0963">Cytoplasm</keyword>
<dbReference type="InterPro" id="IPR037004">
    <property type="entry name" value="Exonuc_VII_ssu_sf"/>
</dbReference>
<comment type="subunit">
    <text evidence="6">Heterooligomer composed of large and small subunits.</text>
</comment>
<evidence type="ECO:0000256" key="3">
    <source>
        <dbReference type="ARBA" id="ARBA00022722"/>
    </source>
</evidence>
<dbReference type="RefSeq" id="WP_191827718.1">
    <property type="nucleotide sequence ID" value="NZ_JACYHB010000002.1"/>
</dbReference>
<dbReference type="NCBIfam" id="NF002139">
    <property type="entry name" value="PRK00977.1-3"/>
    <property type="match status" value="1"/>
</dbReference>
<evidence type="ECO:0000256" key="7">
    <source>
        <dbReference type="SAM" id="MobiDB-lite"/>
    </source>
</evidence>
<dbReference type="AlphaFoldDB" id="A0A927G7Z9"/>
<evidence type="ECO:0000256" key="6">
    <source>
        <dbReference type="HAMAP-Rule" id="MF_00337"/>
    </source>
</evidence>
<comment type="similarity">
    <text evidence="1 6">Belongs to the XseB family.</text>
</comment>
<reference evidence="8" key="1">
    <citation type="journal article" date="2018" name="Curr. Microbiol.">
        <title>Cellulosimicrobium arenosum sp. nov., Isolated from Marine Sediment Sand.</title>
        <authorList>
            <person name="Oh M."/>
            <person name="Kim J.H."/>
            <person name="Yoon J.H."/>
            <person name="Schumann P."/>
            <person name="Kim W."/>
        </authorList>
    </citation>
    <scope>NUCLEOTIDE SEQUENCE</scope>
    <source>
        <strain evidence="8">KCTC 49039</strain>
    </source>
</reference>
<evidence type="ECO:0000313" key="8">
    <source>
        <dbReference type="EMBL" id="MBD8078147.1"/>
    </source>
</evidence>
<dbReference type="Proteomes" id="UP000610846">
    <property type="component" value="Unassembled WGS sequence"/>
</dbReference>
<dbReference type="Pfam" id="PF02609">
    <property type="entry name" value="Exonuc_VII_S"/>
    <property type="match status" value="1"/>
</dbReference>
<gene>
    <name evidence="6" type="primary">xseB</name>
    <name evidence="8" type="ORF">IF651_03620</name>
</gene>